<feature type="region of interest" description="Disordered" evidence="4">
    <location>
        <begin position="324"/>
        <end position="393"/>
    </location>
</feature>
<feature type="compositionally biased region" description="Low complexity" evidence="4">
    <location>
        <begin position="369"/>
        <end position="380"/>
    </location>
</feature>
<reference evidence="5 6" key="2">
    <citation type="submission" date="2019-01" db="EMBL/GenBank/DDBJ databases">
        <title>The decoding of complex shrimp genome reveals the adaptation for benthos swimmer, frequently molting mechanism and breeding impact on genome.</title>
        <authorList>
            <person name="Sun Y."/>
            <person name="Gao Y."/>
            <person name="Yu Y."/>
        </authorList>
    </citation>
    <scope>NUCLEOTIDE SEQUENCE [LARGE SCALE GENOMIC DNA]</scope>
    <source>
        <tissue evidence="5">Muscle</tissue>
    </source>
</reference>
<evidence type="ECO:0000256" key="1">
    <source>
        <dbReference type="ARBA" id="ARBA00004123"/>
    </source>
</evidence>
<gene>
    <name evidence="5" type="ORF">C7M84_009839</name>
</gene>
<dbReference type="InterPro" id="IPR033053">
    <property type="entry name" value="Hir3/CABIN1"/>
</dbReference>
<proteinExistence type="predicted"/>
<dbReference type="OrthoDB" id="6376137at2759"/>
<dbReference type="Proteomes" id="UP000283509">
    <property type="component" value="Unassembled WGS sequence"/>
</dbReference>
<evidence type="ECO:0000256" key="3">
    <source>
        <dbReference type="PROSITE-ProRule" id="PRU00339"/>
    </source>
</evidence>
<feature type="repeat" description="TPR" evidence="3">
    <location>
        <begin position="116"/>
        <end position="149"/>
    </location>
</feature>
<reference evidence="5 6" key="1">
    <citation type="submission" date="2018-04" db="EMBL/GenBank/DDBJ databases">
        <authorList>
            <person name="Zhang X."/>
            <person name="Yuan J."/>
            <person name="Li F."/>
            <person name="Xiang J."/>
        </authorList>
    </citation>
    <scope>NUCLEOTIDE SEQUENCE [LARGE SCALE GENOMIC DNA]</scope>
    <source>
        <tissue evidence="5">Muscle</tissue>
    </source>
</reference>
<sequence length="393" mass="44741">MIRNCICRAHPPSLRRHYEEEEVGPTREVLEAEAAKCYNDAVRYLAHGQLDQAQEQFLRACWQRVGIEPGGVLPQDLALKYSCLKNLGKPGATRKGEHQQAVDYYLEAVRLDHTEVTLWQRLGAAAIKIKDFELALVAFQEGLTVNQKHWPCLDQLLSVLFILQMYMDCLGLIINALQRDPGYIKAHAFKDRIFELQPSLQEDVKHFFSNSSLLFKTVEYDKEKGDKFIATCESLRPPNKTPRPPSPLQLQMLRKPLPKLSWENLAQSLITTYDELIEANPMEFAAKIDLFEALKRKDDQPEDDQQMEIENGKFAEEVDGIEKICNGEDNENKEGSENSERKKLANEDEKSEAGRDEKSNPVTKGTDGSQSSPPRISSRRQTIELGRAKILSE</sequence>
<accession>A0A3R7MXA6</accession>
<dbReference type="GO" id="GO:0006325">
    <property type="term" value="P:chromatin organization"/>
    <property type="evidence" value="ECO:0007669"/>
    <property type="project" value="InterPro"/>
</dbReference>
<evidence type="ECO:0000313" key="6">
    <source>
        <dbReference type="Proteomes" id="UP000283509"/>
    </source>
</evidence>
<comment type="caution">
    <text evidence="5">The sequence shown here is derived from an EMBL/GenBank/DDBJ whole genome shotgun (WGS) entry which is preliminary data.</text>
</comment>
<feature type="compositionally biased region" description="Basic and acidic residues" evidence="4">
    <location>
        <begin position="324"/>
        <end position="359"/>
    </location>
</feature>
<protein>
    <submittedName>
        <fullName evidence="5">Putative calcineurin-binding protein cabin-1-like</fullName>
    </submittedName>
</protein>
<dbReference type="SUPFAM" id="SSF48452">
    <property type="entry name" value="TPR-like"/>
    <property type="match status" value="1"/>
</dbReference>
<dbReference type="InterPro" id="IPR019734">
    <property type="entry name" value="TPR_rpt"/>
</dbReference>
<evidence type="ECO:0000256" key="2">
    <source>
        <dbReference type="ARBA" id="ARBA00023242"/>
    </source>
</evidence>
<name>A0A3R7MXA6_PENVA</name>
<dbReference type="GO" id="GO:0031491">
    <property type="term" value="F:nucleosome binding"/>
    <property type="evidence" value="ECO:0007669"/>
    <property type="project" value="TreeGrafter"/>
</dbReference>
<dbReference type="SMART" id="SM00028">
    <property type="entry name" value="TPR"/>
    <property type="match status" value="2"/>
</dbReference>
<organism evidence="5 6">
    <name type="scientific">Penaeus vannamei</name>
    <name type="common">Whiteleg shrimp</name>
    <name type="synonym">Litopenaeus vannamei</name>
    <dbReference type="NCBI Taxonomy" id="6689"/>
    <lineage>
        <taxon>Eukaryota</taxon>
        <taxon>Metazoa</taxon>
        <taxon>Ecdysozoa</taxon>
        <taxon>Arthropoda</taxon>
        <taxon>Crustacea</taxon>
        <taxon>Multicrustacea</taxon>
        <taxon>Malacostraca</taxon>
        <taxon>Eumalacostraca</taxon>
        <taxon>Eucarida</taxon>
        <taxon>Decapoda</taxon>
        <taxon>Dendrobranchiata</taxon>
        <taxon>Penaeoidea</taxon>
        <taxon>Penaeidae</taxon>
        <taxon>Penaeus</taxon>
    </lineage>
</organism>
<keyword evidence="2" id="KW-0539">Nucleus</keyword>
<dbReference type="PROSITE" id="PS50005">
    <property type="entry name" value="TPR"/>
    <property type="match status" value="1"/>
</dbReference>
<dbReference type="GO" id="GO:0005634">
    <property type="term" value="C:nucleus"/>
    <property type="evidence" value="ECO:0007669"/>
    <property type="project" value="UniProtKB-SubCell"/>
</dbReference>
<comment type="subcellular location">
    <subcellularLocation>
        <location evidence="1">Nucleus</location>
    </subcellularLocation>
</comment>
<dbReference type="STRING" id="6689.A0A3R7MXA6"/>
<keyword evidence="3" id="KW-0802">TPR repeat</keyword>
<evidence type="ECO:0000313" key="5">
    <source>
        <dbReference type="EMBL" id="ROT71811.1"/>
    </source>
</evidence>
<dbReference type="Gene3D" id="1.25.40.10">
    <property type="entry name" value="Tetratricopeptide repeat domain"/>
    <property type="match status" value="1"/>
</dbReference>
<dbReference type="PANTHER" id="PTHR15502:SF7">
    <property type="entry name" value="CALCINEURIN-BINDING PROTEIN CABIN-1"/>
    <property type="match status" value="1"/>
</dbReference>
<dbReference type="EMBL" id="QCYY01002241">
    <property type="protein sequence ID" value="ROT71811.1"/>
    <property type="molecule type" value="Genomic_DNA"/>
</dbReference>
<dbReference type="AlphaFoldDB" id="A0A3R7MXA6"/>
<dbReference type="InterPro" id="IPR011990">
    <property type="entry name" value="TPR-like_helical_dom_sf"/>
</dbReference>
<keyword evidence="6" id="KW-1185">Reference proteome</keyword>
<dbReference type="PANTHER" id="PTHR15502">
    <property type="entry name" value="CALCINEURIN-BINDING PROTEIN CABIN 1-RELATED"/>
    <property type="match status" value="1"/>
</dbReference>
<evidence type="ECO:0000256" key="4">
    <source>
        <dbReference type="SAM" id="MobiDB-lite"/>
    </source>
</evidence>